<evidence type="ECO:0000313" key="3">
    <source>
        <dbReference type="Proteomes" id="UP000324222"/>
    </source>
</evidence>
<evidence type="ECO:0000256" key="1">
    <source>
        <dbReference type="SAM" id="MobiDB-lite"/>
    </source>
</evidence>
<dbReference type="Proteomes" id="UP000324222">
    <property type="component" value="Unassembled WGS sequence"/>
</dbReference>
<dbReference type="PANTHER" id="PTHR33050">
    <property type="entry name" value="REVERSE TRANSCRIPTASE DOMAIN-CONTAINING PROTEIN"/>
    <property type="match status" value="1"/>
</dbReference>
<sequence length="473" mass="50909">MAALGAIGDLARDAAEVPLQVGLVCSSTGKSGRTSGPASGWSRSFSMVTFSPSSGIIPFLSMPVEFPAYREGSDRHLALAAAVSKMLVKGAIEPMVDPQVNWAKSDLSSSQRKQFLGMILDTVRARVFMSPDWMWAVQWCLKRNWRAASNLDWRRVAPNHQCLQDLAWRLVPNQLLKGAQFLVVPPRTDPIFGCFPAQVGSSLGRFPGFRSLDCGGAGVHINHLELLAVFRALQSFQQALLGSVVSVMPDISTMVTYLRKSGGTRSEPLSALAGTVLRWCESHSISLCPFFVPGRCNVIADVLSQECVGSEWTLHPKICRKVFQVCGSPLVDLFATALTRHLSLYVSPLLDLFSVGQSGSVCLSTVRSDPPCSGKSSRVVGCAYDTSCSFLASGRLVSPVAGSACGQTLGSSHVAVSPSTTSPSPLPRFSREAPSSHVAILQHFFRARGLLCKAAKFMSRPVRQSSASVYQVK</sequence>
<dbReference type="AlphaFoldDB" id="A0A5B7E7W1"/>
<dbReference type="PANTHER" id="PTHR33050:SF7">
    <property type="entry name" value="RIBONUCLEASE H"/>
    <property type="match status" value="1"/>
</dbReference>
<dbReference type="CDD" id="cd09275">
    <property type="entry name" value="RNase_HI_RT_DIRS1"/>
    <property type="match status" value="1"/>
</dbReference>
<dbReference type="OrthoDB" id="7477527at2759"/>
<comment type="caution">
    <text evidence="2">The sequence shown here is derived from an EMBL/GenBank/DDBJ whole genome shotgun (WGS) entry which is preliminary data.</text>
</comment>
<protein>
    <submittedName>
        <fullName evidence="2">Uncharacterized protein</fullName>
    </submittedName>
</protein>
<proteinExistence type="predicted"/>
<keyword evidence="3" id="KW-1185">Reference proteome</keyword>
<name>A0A5B7E7W1_PORTR</name>
<gene>
    <name evidence="2" type="ORF">E2C01_022657</name>
</gene>
<evidence type="ECO:0000313" key="2">
    <source>
        <dbReference type="EMBL" id="MPC29427.1"/>
    </source>
</evidence>
<dbReference type="EMBL" id="VSRR010002069">
    <property type="protein sequence ID" value="MPC29427.1"/>
    <property type="molecule type" value="Genomic_DNA"/>
</dbReference>
<dbReference type="InterPro" id="IPR052055">
    <property type="entry name" value="Hepadnavirus_pol/RT"/>
</dbReference>
<feature type="region of interest" description="Disordered" evidence="1">
    <location>
        <begin position="410"/>
        <end position="430"/>
    </location>
</feature>
<reference evidence="2 3" key="1">
    <citation type="submission" date="2019-05" db="EMBL/GenBank/DDBJ databases">
        <title>Another draft genome of Portunus trituberculatus and its Hox gene families provides insights of decapod evolution.</title>
        <authorList>
            <person name="Jeong J.-H."/>
            <person name="Song I."/>
            <person name="Kim S."/>
            <person name="Choi T."/>
            <person name="Kim D."/>
            <person name="Ryu S."/>
            <person name="Kim W."/>
        </authorList>
    </citation>
    <scope>NUCLEOTIDE SEQUENCE [LARGE SCALE GENOMIC DNA]</scope>
    <source>
        <tissue evidence="2">Muscle</tissue>
    </source>
</reference>
<organism evidence="2 3">
    <name type="scientific">Portunus trituberculatus</name>
    <name type="common">Swimming crab</name>
    <name type="synonym">Neptunus trituberculatus</name>
    <dbReference type="NCBI Taxonomy" id="210409"/>
    <lineage>
        <taxon>Eukaryota</taxon>
        <taxon>Metazoa</taxon>
        <taxon>Ecdysozoa</taxon>
        <taxon>Arthropoda</taxon>
        <taxon>Crustacea</taxon>
        <taxon>Multicrustacea</taxon>
        <taxon>Malacostraca</taxon>
        <taxon>Eumalacostraca</taxon>
        <taxon>Eucarida</taxon>
        <taxon>Decapoda</taxon>
        <taxon>Pleocyemata</taxon>
        <taxon>Brachyura</taxon>
        <taxon>Eubrachyura</taxon>
        <taxon>Portunoidea</taxon>
        <taxon>Portunidae</taxon>
        <taxon>Portuninae</taxon>
        <taxon>Portunus</taxon>
    </lineage>
</organism>
<accession>A0A5B7E7W1</accession>